<dbReference type="AlphaFoldDB" id="I1HX94"/>
<evidence type="ECO:0000256" key="8">
    <source>
        <dbReference type="PROSITE-ProRule" id="PRU00108"/>
    </source>
</evidence>
<keyword evidence="3" id="KW-0805">Transcription regulation</keyword>
<feature type="compositionally biased region" description="Basic residues" evidence="10">
    <location>
        <begin position="65"/>
        <end position="75"/>
    </location>
</feature>
<evidence type="ECO:0000256" key="5">
    <source>
        <dbReference type="ARBA" id="ARBA00023155"/>
    </source>
</evidence>
<evidence type="ECO:0000256" key="3">
    <source>
        <dbReference type="ARBA" id="ARBA00023015"/>
    </source>
</evidence>
<dbReference type="HOGENOM" id="CLU_049516_3_0_1"/>
<dbReference type="GeneID" id="100828399"/>
<keyword evidence="7 8" id="KW-0539">Nucleus</keyword>
<evidence type="ECO:0000313" key="14">
    <source>
        <dbReference type="Proteomes" id="UP000008810"/>
    </source>
</evidence>
<accession>I1HX94</accession>
<evidence type="ECO:0000313" key="13">
    <source>
        <dbReference type="EnsemblPlants" id="KQJ93345"/>
    </source>
</evidence>
<feature type="compositionally biased region" description="Low complexity" evidence="10">
    <location>
        <begin position="177"/>
        <end position="191"/>
    </location>
</feature>
<comment type="similarity">
    <text evidence="2">Belongs to the HD-ZIP homeobox family. Class II subfamily.</text>
</comment>
<feature type="compositionally biased region" description="Low complexity" evidence="10">
    <location>
        <begin position="48"/>
        <end position="57"/>
    </location>
</feature>
<keyword evidence="5 8" id="KW-0371">Homeobox</keyword>
<protein>
    <recommendedName>
        <fullName evidence="11">Homeobox domain-containing protein</fullName>
    </recommendedName>
</protein>
<keyword evidence="4 8" id="KW-0238">DNA-binding</keyword>
<dbReference type="Gene3D" id="1.10.10.60">
    <property type="entry name" value="Homeodomain-like"/>
    <property type="match status" value="1"/>
</dbReference>
<evidence type="ECO:0000256" key="7">
    <source>
        <dbReference type="ARBA" id="ARBA00023242"/>
    </source>
</evidence>
<reference evidence="12 13" key="1">
    <citation type="journal article" date="2010" name="Nature">
        <title>Genome sequencing and analysis of the model grass Brachypodium distachyon.</title>
        <authorList>
            <consortium name="International Brachypodium Initiative"/>
        </authorList>
    </citation>
    <scope>NUCLEOTIDE SEQUENCE [LARGE SCALE GENOMIC DNA]</scope>
    <source>
        <strain evidence="12 13">Bd21</strain>
    </source>
</reference>
<dbReference type="EnsemblPlants" id="PNT65887">
    <property type="protein sequence ID" value="PNT65887"/>
    <property type="gene ID" value="BRADI_3g03970v3"/>
</dbReference>
<dbReference type="Pfam" id="PF00046">
    <property type="entry name" value="Homeodomain"/>
    <property type="match status" value="1"/>
</dbReference>
<dbReference type="EMBL" id="CM000882">
    <property type="protein sequence ID" value="PNT65887.1"/>
    <property type="molecule type" value="Genomic_DNA"/>
</dbReference>
<dbReference type="EMBL" id="CM000882">
    <property type="protein sequence ID" value="KQJ93345.1"/>
    <property type="molecule type" value="Genomic_DNA"/>
</dbReference>
<dbReference type="CDD" id="cd00086">
    <property type="entry name" value="homeodomain"/>
    <property type="match status" value="1"/>
</dbReference>
<dbReference type="SMART" id="SM00340">
    <property type="entry name" value="HALZ"/>
    <property type="match status" value="1"/>
</dbReference>
<dbReference type="PROSITE" id="PS50071">
    <property type="entry name" value="HOMEOBOX_2"/>
    <property type="match status" value="1"/>
</dbReference>
<dbReference type="OrthoDB" id="6159439at2759"/>
<dbReference type="GO" id="GO:0005634">
    <property type="term" value="C:nucleus"/>
    <property type="evidence" value="ECO:0007669"/>
    <property type="project" value="UniProtKB-SubCell"/>
</dbReference>
<dbReference type="Gramene" id="PNT65887">
    <property type="protein sequence ID" value="PNT65887"/>
    <property type="gene ID" value="BRADI_3g03970v3"/>
</dbReference>
<dbReference type="GO" id="GO:0043565">
    <property type="term" value="F:sequence-specific DNA binding"/>
    <property type="evidence" value="ECO:0007669"/>
    <property type="project" value="InterPro"/>
</dbReference>
<keyword evidence="14" id="KW-1185">Reference proteome</keyword>
<dbReference type="InterPro" id="IPR050762">
    <property type="entry name" value="HD-ZIP_Homeobox_LZ_Class_II"/>
</dbReference>
<dbReference type="RefSeq" id="XP_003570938.2">
    <property type="nucleotide sequence ID" value="XM_003570890.3"/>
</dbReference>
<dbReference type="GO" id="GO:0000981">
    <property type="term" value="F:DNA-binding transcription factor activity, RNA polymerase II-specific"/>
    <property type="evidence" value="ECO:0007669"/>
    <property type="project" value="InterPro"/>
</dbReference>
<keyword evidence="6" id="KW-0804">Transcription</keyword>
<gene>
    <name evidence="13" type="primary">LOC100828399</name>
    <name evidence="12" type="ORF">BRADI_3g03970v3</name>
</gene>
<evidence type="ECO:0000256" key="4">
    <source>
        <dbReference type="ARBA" id="ARBA00023125"/>
    </source>
</evidence>
<proteinExistence type="inferred from homology"/>
<organism evidence="12">
    <name type="scientific">Brachypodium distachyon</name>
    <name type="common">Purple false brome</name>
    <name type="synonym">Trachynia distachya</name>
    <dbReference type="NCBI Taxonomy" id="15368"/>
    <lineage>
        <taxon>Eukaryota</taxon>
        <taxon>Viridiplantae</taxon>
        <taxon>Streptophyta</taxon>
        <taxon>Embryophyta</taxon>
        <taxon>Tracheophyta</taxon>
        <taxon>Spermatophyta</taxon>
        <taxon>Magnoliopsida</taxon>
        <taxon>Liliopsida</taxon>
        <taxon>Poales</taxon>
        <taxon>Poaceae</taxon>
        <taxon>BOP clade</taxon>
        <taxon>Pooideae</taxon>
        <taxon>Stipodae</taxon>
        <taxon>Brachypodieae</taxon>
        <taxon>Brachypodium</taxon>
    </lineage>
</organism>
<dbReference type="InterPro" id="IPR003106">
    <property type="entry name" value="Leu_zip_homeo"/>
</dbReference>
<dbReference type="PROSITE" id="PS00027">
    <property type="entry name" value="HOMEOBOX_1"/>
    <property type="match status" value="1"/>
</dbReference>
<reference evidence="13" key="3">
    <citation type="submission" date="2018-08" db="UniProtKB">
        <authorList>
            <consortium name="EnsemblPlants"/>
        </authorList>
    </citation>
    <scope>IDENTIFICATION</scope>
    <source>
        <strain evidence="13">cv. Bd21</strain>
    </source>
</reference>
<feature type="region of interest" description="Disordered" evidence="10">
    <location>
        <begin position="177"/>
        <end position="199"/>
    </location>
</feature>
<evidence type="ECO:0000256" key="6">
    <source>
        <dbReference type="ARBA" id="ARBA00023163"/>
    </source>
</evidence>
<dbReference type="InterPro" id="IPR009057">
    <property type="entry name" value="Homeodomain-like_sf"/>
</dbReference>
<dbReference type="InterPro" id="IPR001356">
    <property type="entry name" value="HD"/>
</dbReference>
<dbReference type="OMA" id="CHEKLSE"/>
<dbReference type="SMART" id="SM00389">
    <property type="entry name" value="HOX"/>
    <property type="match status" value="1"/>
</dbReference>
<dbReference type="SUPFAM" id="SSF46689">
    <property type="entry name" value="Homeodomain-like"/>
    <property type="match status" value="1"/>
</dbReference>
<dbReference type="PANTHER" id="PTHR45714:SF72">
    <property type="entry name" value="HOMEOBOX-LEUCINE ZIPPER PROTEIN HOX26-RELATED"/>
    <property type="match status" value="1"/>
</dbReference>
<dbReference type="Proteomes" id="UP000008810">
    <property type="component" value="Chromosome 3"/>
</dbReference>
<evidence type="ECO:0000256" key="9">
    <source>
        <dbReference type="RuleBase" id="RU000682"/>
    </source>
</evidence>
<dbReference type="KEGG" id="bdi:100828399"/>
<feature type="DNA-binding region" description="Homeobox" evidence="8">
    <location>
        <begin position="87"/>
        <end position="146"/>
    </location>
</feature>
<dbReference type="eggNOG" id="KOG0483">
    <property type="taxonomic scope" value="Eukaryota"/>
</dbReference>
<evidence type="ECO:0000259" key="11">
    <source>
        <dbReference type="PROSITE" id="PS50071"/>
    </source>
</evidence>
<feature type="domain" description="Homeobox" evidence="11">
    <location>
        <begin position="85"/>
        <end position="145"/>
    </location>
</feature>
<feature type="compositionally biased region" description="Low complexity" evidence="10">
    <location>
        <begin position="1"/>
        <end position="18"/>
    </location>
</feature>
<reference evidence="12" key="2">
    <citation type="submission" date="2017-06" db="EMBL/GenBank/DDBJ databases">
        <title>WGS assembly of Brachypodium distachyon.</title>
        <authorList>
            <consortium name="The International Brachypodium Initiative"/>
            <person name="Lucas S."/>
            <person name="Harmon-Smith M."/>
            <person name="Lail K."/>
            <person name="Tice H."/>
            <person name="Grimwood J."/>
            <person name="Bruce D."/>
            <person name="Barry K."/>
            <person name="Shu S."/>
            <person name="Lindquist E."/>
            <person name="Wang M."/>
            <person name="Pitluck S."/>
            <person name="Vogel J.P."/>
            <person name="Garvin D.F."/>
            <person name="Mockler T.C."/>
            <person name="Schmutz J."/>
            <person name="Rokhsar D."/>
            <person name="Bevan M.W."/>
        </authorList>
    </citation>
    <scope>NUCLEOTIDE SEQUENCE</scope>
    <source>
        <strain evidence="12">Bd21</strain>
    </source>
</reference>
<comment type="subcellular location">
    <subcellularLocation>
        <location evidence="1 8 9">Nucleus</location>
    </subcellularLocation>
</comment>
<evidence type="ECO:0000256" key="2">
    <source>
        <dbReference type="ARBA" id="ARBA00006074"/>
    </source>
</evidence>
<dbReference type="Gramene" id="KQJ93345">
    <property type="protein sequence ID" value="KQJ93345"/>
    <property type="gene ID" value="BRADI_3g03970v3"/>
</dbReference>
<dbReference type="EnsemblPlants" id="KQJ93345">
    <property type="protein sequence ID" value="KQJ93345"/>
    <property type="gene ID" value="BRADI_3g03970v3"/>
</dbReference>
<sequence length="214" mass="23317">MSSVSTISSSGMAMAISMEDSPEDHQLVDTRLSLFSGAGLSRPPPPQALLLQAAPQPEHQASPAGRKKKAGSKQNKRAEEMGSGDGARRKKLRLTEEQAALLEESFRAHNVLSHGEKQDLARRLRLRARQVEVWFQNRRARTKLKQTELDCDLLRRLCDRLTHDNALLRRQLADLRSAGSGSSSGSSSSSSRLTWNSSDACPSCSKIAGAGLSL</sequence>
<evidence type="ECO:0000256" key="10">
    <source>
        <dbReference type="SAM" id="MobiDB-lite"/>
    </source>
</evidence>
<name>I1HX94_BRADI</name>
<dbReference type="InterPro" id="IPR017970">
    <property type="entry name" value="Homeobox_CS"/>
</dbReference>
<dbReference type="PANTHER" id="PTHR45714">
    <property type="entry name" value="HOMEOBOX-LEUCINE ZIPPER PROTEIN HAT14"/>
    <property type="match status" value="1"/>
</dbReference>
<feature type="region of interest" description="Disordered" evidence="10">
    <location>
        <begin position="1"/>
        <end position="90"/>
    </location>
</feature>
<evidence type="ECO:0000313" key="12">
    <source>
        <dbReference type="EMBL" id="KQJ93345.1"/>
    </source>
</evidence>
<evidence type="ECO:0000256" key="1">
    <source>
        <dbReference type="ARBA" id="ARBA00004123"/>
    </source>
</evidence>